<dbReference type="EMBL" id="JAUTAL010000001">
    <property type="protein sequence ID" value="MDQ1098592.1"/>
    <property type="molecule type" value="Genomic_DNA"/>
</dbReference>
<organism evidence="2 3">
    <name type="scientific">Chryseobacterium camelliae</name>
    <dbReference type="NCBI Taxonomy" id="1265445"/>
    <lineage>
        <taxon>Bacteria</taxon>
        <taxon>Pseudomonadati</taxon>
        <taxon>Bacteroidota</taxon>
        <taxon>Flavobacteriia</taxon>
        <taxon>Flavobacteriales</taxon>
        <taxon>Weeksellaceae</taxon>
        <taxon>Chryseobacterium group</taxon>
        <taxon>Chryseobacterium</taxon>
    </lineage>
</organism>
<feature type="transmembrane region" description="Helical" evidence="1">
    <location>
        <begin position="110"/>
        <end position="128"/>
    </location>
</feature>
<evidence type="ECO:0008006" key="4">
    <source>
        <dbReference type="Google" id="ProtNLM"/>
    </source>
</evidence>
<gene>
    <name evidence="2" type="ORF">QE404_003739</name>
</gene>
<proteinExistence type="predicted"/>
<keyword evidence="1" id="KW-0472">Membrane</keyword>
<sequence length="134" mass="14812">MKKQVIIILISLVLFMASLPFTAVYSGNNEIGGLTCLLLGWAEPERGGIAWFANPIFFISAFFLLFRLAKISAVLSLIAVVLTFCYLSVGEITIDEAGYRYPITSYGIGYYLWIASCISLFIGSLILLKPKKEV</sequence>
<protein>
    <recommendedName>
        <fullName evidence="4">Oxidoreductase</fullName>
    </recommendedName>
</protein>
<keyword evidence="1" id="KW-0812">Transmembrane</keyword>
<feature type="transmembrane region" description="Helical" evidence="1">
    <location>
        <begin position="47"/>
        <end position="66"/>
    </location>
</feature>
<dbReference type="Proteomes" id="UP001225072">
    <property type="component" value="Unassembled WGS sequence"/>
</dbReference>
<evidence type="ECO:0000313" key="3">
    <source>
        <dbReference type="Proteomes" id="UP001225072"/>
    </source>
</evidence>
<reference evidence="2 3" key="1">
    <citation type="submission" date="2023-07" db="EMBL/GenBank/DDBJ databases">
        <title>Functional and genomic diversity of the sorghum phyllosphere microbiome.</title>
        <authorList>
            <person name="Shade A."/>
        </authorList>
    </citation>
    <scope>NUCLEOTIDE SEQUENCE [LARGE SCALE GENOMIC DNA]</scope>
    <source>
        <strain evidence="2 3">SORGH_AS_1064</strain>
    </source>
</reference>
<evidence type="ECO:0000313" key="2">
    <source>
        <dbReference type="EMBL" id="MDQ1098592.1"/>
    </source>
</evidence>
<dbReference type="RefSeq" id="WP_307452982.1">
    <property type="nucleotide sequence ID" value="NZ_JAUTAL010000001.1"/>
</dbReference>
<keyword evidence="3" id="KW-1185">Reference proteome</keyword>
<comment type="caution">
    <text evidence="2">The sequence shown here is derived from an EMBL/GenBank/DDBJ whole genome shotgun (WGS) entry which is preliminary data.</text>
</comment>
<evidence type="ECO:0000256" key="1">
    <source>
        <dbReference type="SAM" id="Phobius"/>
    </source>
</evidence>
<keyword evidence="1" id="KW-1133">Transmembrane helix</keyword>
<accession>A0ABU0TNH6</accession>
<feature type="transmembrane region" description="Helical" evidence="1">
    <location>
        <begin position="73"/>
        <end position="90"/>
    </location>
</feature>
<name>A0ABU0TNH6_9FLAO</name>